<dbReference type="PROSITE" id="PS51754">
    <property type="entry name" value="OVATE"/>
    <property type="match status" value="1"/>
</dbReference>
<dbReference type="GO" id="GO:0005634">
    <property type="term" value="C:nucleus"/>
    <property type="evidence" value="ECO:0007669"/>
    <property type="project" value="UniProtKB-SubCell"/>
</dbReference>
<dbReference type="NCBIfam" id="TIGR01568">
    <property type="entry name" value="A_thal_3678"/>
    <property type="match status" value="1"/>
</dbReference>
<name>A0AAN7RG07_TRANT</name>
<feature type="region of interest" description="Disordered" evidence="7">
    <location>
        <begin position="143"/>
        <end position="162"/>
    </location>
</feature>
<comment type="subcellular location">
    <subcellularLocation>
        <location evidence="1 6">Nucleus</location>
    </subcellularLocation>
</comment>
<feature type="region of interest" description="Disordered" evidence="7">
    <location>
        <begin position="177"/>
        <end position="211"/>
    </location>
</feature>
<organism evidence="9 10">
    <name type="scientific">Trapa natans</name>
    <name type="common">Water chestnut</name>
    <dbReference type="NCBI Taxonomy" id="22666"/>
    <lineage>
        <taxon>Eukaryota</taxon>
        <taxon>Viridiplantae</taxon>
        <taxon>Streptophyta</taxon>
        <taxon>Embryophyta</taxon>
        <taxon>Tracheophyta</taxon>
        <taxon>Spermatophyta</taxon>
        <taxon>Magnoliopsida</taxon>
        <taxon>eudicotyledons</taxon>
        <taxon>Gunneridae</taxon>
        <taxon>Pentapetalae</taxon>
        <taxon>rosids</taxon>
        <taxon>malvids</taxon>
        <taxon>Myrtales</taxon>
        <taxon>Lythraceae</taxon>
        <taxon>Trapa</taxon>
    </lineage>
</organism>
<dbReference type="Pfam" id="PF13724">
    <property type="entry name" value="DNA_binding_2"/>
    <property type="match status" value="1"/>
</dbReference>
<dbReference type="InterPro" id="IPR025830">
    <property type="entry name" value="DNA_bnd_dom_ovate"/>
</dbReference>
<dbReference type="PANTHER" id="PTHR33057:SF151">
    <property type="entry name" value="TRANSCRIPTION REPRESSOR OFP1"/>
    <property type="match status" value="1"/>
</dbReference>
<evidence type="ECO:0000256" key="5">
    <source>
        <dbReference type="ARBA" id="ARBA00023242"/>
    </source>
</evidence>
<dbReference type="GO" id="GO:0003677">
    <property type="term" value="F:DNA binding"/>
    <property type="evidence" value="ECO:0007669"/>
    <property type="project" value="InterPro"/>
</dbReference>
<dbReference type="EMBL" id="JAXQNO010000002">
    <property type="protein sequence ID" value="KAK4802697.1"/>
    <property type="molecule type" value="Genomic_DNA"/>
</dbReference>
<sequence length="332" mass="37463">MRNGRRFKLSDMAPNVWFFYKLNDTSNRSAPSPSHLPNSKNSPSVPSFNTKKTLRYHHHASTPDLPRKSYHFNRRLPDKPRSPPLSKPVRIPANSRPKSASSSSASCHASSDSTWTRTEEDAGISSPELRLDRVLTPEPLANLDEKSFTGEPETAAKPNHSFESFPKFYLPPIITKPAKPKNHHNVEDEKPNNKGAGDGKCMRTSGRRCSVVSPSPRLRLKMVKSPRPTNRRLAQASAASVKKKLWRSMAVVKSSFDPKRDFRESMVEMIVEHNIKASKDLEELLACYLCLNTGEYHELIIEVFKQIWLDLAEAPIWSKPRAAGSRSREALD</sequence>
<keyword evidence="2 6" id="KW-0678">Repressor</keyword>
<keyword evidence="3 6" id="KW-0805">Transcription regulation</keyword>
<dbReference type="Proteomes" id="UP001346149">
    <property type="component" value="Unassembled WGS sequence"/>
</dbReference>
<feature type="compositionally biased region" description="Low complexity" evidence="7">
    <location>
        <begin position="93"/>
        <end position="113"/>
    </location>
</feature>
<dbReference type="PANTHER" id="PTHR33057">
    <property type="entry name" value="TRANSCRIPTION REPRESSOR OFP7-RELATED"/>
    <property type="match status" value="1"/>
</dbReference>
<evidence type="ECO:0000256" key="4">
    <source>
        <dbReference type="ARBA" id="ARBA00023163"/>
    </source>
</evidence>
<evidence type="ECO:0000313" key="9">
    <source>
        <dbReference type="EMBL" id="KAK4802697.1"/>
    </source>
</evidence>
<evidence type="ECO:0000256" key="2">
    <source>
        <dbReference type="ARBA" id="ARBA00022491"/>
    </source>
</evidence>
<feature type="compositionally biased region" description="Polar residues" evidence="7">
    <location>
        <begin position="28"/>
        <end position="51"/>
    </location>
</feature>
<evidence type="ECO:0000256" key="3">
    <source>
        <dbReference type="ARBA" id="ARBA00023015"/>
    </source>
</evidence>
<dbReference type="AlphaFoldDB" id="A0AAN7RG07"/>
<dbReference type="InterPro" id="IPR038933">
    <property type="entry name" value="Ovate"/>
</dbReference>
<gene>
    <name evidence="9" type="ORF">SAY86_000900</name>
</gene>
<proteinExistence type="predicted"/>
<evidence type="ECO:0000256" key="1">
    <source>
        <dbReference type="ARBA" id="ARBA00004123"/>
    </source>
</evidence>
<keyword evidence="10" id="KW-1185">Reference proteome</keyword>
<dbReference type="Pfam" id="PF04844">
    <property type="entry name" value="Ovate"/>
    <property type="match status" value="1"/>
</dbReference>
<evidence type="ECO:0000256" key="7">
    <source>
        <dbReference type="SAM" id="MobiDB-lite"/>
    </source>
</evidence>
<evidence type="ECO:0000259" key="8">
    <source>
        <dbReference type="PROSITE" id="PS51754"/>
    </source>
</evidence>
<protein>
    <recommendedName>
        <fullName evidence="6">Transcription repressor</fullName>
    </recommendedName>
    <alternativeName>
        <fullName evidence="6">Ovate family protein</fullName>
    </alternativeName>
</protein>
<comment type="function">
    <text evidence="6">Transcriptional repressor that regulates multiple aspects of plant growth and development.</text>
</comment>
<accession>A0AAN7RG07</accession>
<reference evidence="9 10" key="1">
    <citation type="journal article" date="2023" name="Hortic Res">
        <title>Pangenome of water caltrop reveals structural variations and asymmetric subgenome divergence after allopolyploidization.</title>
        <authorList>
            <person name="Zhang X."/>
            <person name="Chen Y."/>
            <person name="Wang L."/>
            <person name="Yuan Y."/>
            <person name="Fang M."/>
            <person name="Shi L."/>
            <person name="Lu R."/>
            <person name="Comes H.P."/>
            <person name="Ma Y."/>
            <person name="Chen Y."/>
            <person name="Huang G."/>
            <person name="Zhou Y."/>
            <person name="Zheng Z."/>
            <person name="Qiu Y."/>
        </authorList>
    </citation>
    <scope>NUCLEOTIDE SEQUENCE [LARGE SCALE GENOMIC DNA]</scope>
    <source>
        <strain evidence="9">F231</strain>
    </source>
</reference>
<evidence type="ECO:0000313" key="10">
    <source>
        <dbReference type="Proteomes" id="UP001346149"/>
    </source>
</evidence>
<feature type="domain" description="OVATE" evidence="8">
    <location>
        <begin position="251"/>
        <end position="310"/>
    </location>
</feature>
<dbReference type="GO" id="GO:0045892">
    <property type="term" value="P:negative regulation of DNA-templated transcription"/>
    <property type="evidence" value="ECO:0007669"/>
    <property type="project" value="UniProtKB-UniRule"/>
</dbReference>
<feature type="region of interest" description="Disordered" evidence="7">
    <location>
        <begin position="28"/>
        <end position="131"/>
    </location>
</feature>
<evidence type="ECO:0000256" key="6">
    <source>
        <dbReference type="RuleBase" id="RU367028"/>
    </source>
</evidence>
<keyword evidence="4 6" id="KW-0804">Transcription</keyword>
<keyword evidence="5 6" id="KW-0539">Nucleus</keyword>
<dbReference type="InterPro" id="IPR006458">
    <property type="entry name" value="Ovate_C"/>
</dbReference>
<comment type="caution">
    <text evidence="9">The sequence shown here is derived from an EMBL/GenBank/DDBJ whole genome shotgun (WGS) entry which is preliminary data.</text>
</comment>